<dbReference type="KEGG" id="asd:AS9A_1915"/>
<dbReference type="EMBL" id="CP002786">
    <property type="protein sequence ID" value="AEF40364.1"/>
    <property type="molecule type" value="Genomic_DNA"/>
</dbReference>
<evidence type="ECO:0000313" key="2">
    <source>
        <dbReference type="EMBL" id="AEF40364.1"/>
    </source>
</evidence>
<sequence>MASVLRVSRYDTRGSASRLRAHGRVSSMADSPNPAGALKGA</sequence>
<reference evidence="2 3" key="1">
    <citation type="journal article" date="2011" name="J. Bacteriol.">
        <title>Complete genome sequence of Amycolicicoccus subflavus DQS3-9A1T, an actinomycete isolated from crude oil-polluted soil.</title>
        <authorList>
            <person name="Cai M."/>
            <person name="Chen W.M."/>
            <person name="Nie Y."/>
            <person name="Chi C.Q."/>
            <person name="Wang Y.N."/>
            <person name="Tang Y.Q."/>
            <person name="Li G.Y."/>
            <person name="Wu X.L."/>
        </authorList>
    </citation>
    <scope>NUCLEOTIDE SEQUENCE [LARGE SCALE GENOMIC DNA]</scope>
    <source>
        <strain evidence="3">DSM 45089 / DQS3-9A1</strain>
    </source>
</reference>
<gene>
    <name evidence="2" type="ordered locus">AS9A_1915</name>
</gene>
<feature type="region of interest" description="Disordered" evidence="1">
    <location>
        <begin position="1"/>
        <end position="41"/>
    </location>
</feature>
<protein>
    <submittedName>
        <fullName evidence="2">Uncharacterized protein</fullName>
    </submittedName>
</protein>
<accession>F6EN93</accession>
<proteinExistence type="predicted"/>
<dbReference type="AlphaFoldDB" id="F6EN93"/>
<dbReference type="STRING" id="443218.AS9A_1915"/>
<dbReference type="Proteomes" id="UP000009235">
    <property type="component" value="Chromosome"/>
</dbReference>
<evidence type="ECO:0000256" key="1">
    <source>
        <dbReference type="SAM" id="MobiDB-lite"/>
    </source>
</evidence>
<dbReference type="HOGENOM" id="CLU_3264763_0_0_11"/>
<keyword evidence="3" id="KW-1185">Reference proteome</keyword>
<organism evidence="2 3">
    <name type="scientific">Hoyosella subflava (strain DSM 45089 / JCM 17490 / NBRC 109087 / DQS3-9A1)</name>
    <name type="common">Amycolicicoccus subflavus</name>
    <dbReference type="NCBI Taxonomy" id="443218"/>
    <lineage>
        <taxon>Bacteria</taxon>
        <taxon>Bacillati</taxon>
        <taxon>Actinomycetota</taxon>
        <taxon>Actinomycetes</taxon>
        <taxon>Mycobacteriales</taxon>
        <taxon>Hoyosellaceae</taxon>
        <taxon>Hoyosella</taxon>
    </lineage>
</organism>
<name>F6EN93_HOYSD</name>
<evidence type="ECO:0000313" key="3">
    <source>
        <dbReference type="Proteomes" id="UP000009235"/>
    </source>
</evidence>